<reference evidence="1" key="1">
    <citation type="submission" date="2020-02" db="EMBL/GenBank/DDBJ databases">
        <authorList>
            <person name="Meier V. D."/>
        </authorList>
    </citation>
    <scope>NUCLEOTIDE SEQUENCE</scope>
    <source>
        <strain evidence="1">AVDCRST_MAG35</strain>
    </source>
</reference>
<accession>A0A6J4NFP9</accession>
<dbReference type="InterPro" id="IPR009959">
    <property type="entry name" value="Cyclase_SnoaL-like"/>
</dbReference>
<evidence type="ECO:0008006" key="2">
    <source>
        <dbReference type="Google" id="ProtNLM"/>
    </source>
</evidence>
<dbReference type="AlphaFoldDB" id="A0A6J4NFP9"/>
<dbReference type="PANTHER" id="PTHR38436:SF1">
    <property type="entry name" value="ESTER CYCLASE"/>
    <property type="match status" value="1"/>
</dbReference>
<dbReference type="Pfam" id="PF07366">
    <property type="entry name" value="SnoaL"/>
    <property type="match status" value="1"/>
</dbReference>
<proteinExistence type="predicted"/>
<dbReference type="GO" id="GO:0030638">
    <property type="term" value="P:polyketide metabolic process"/>
    <property type="evidence" value="ECO:0007669"/>
    <property type="project" value="InterPro"/>
</dbReference>
<gene>
    <name evidence="1" type="ORF">AVDCRST_MAG35-155</name>
</gene>
<sequence>MTDLRDHWLDYLASLNDRRLDELGAHVHDRIAFNGQPVTLADYAAAIAGNIAVVPDFHWSVEDLVVQGDTVAVRLTDTGTPTGTWLGIPPTGAGFAIAEWALYRYRDDRIASMHFLLDVPAAREQLGAAE</sequence>
<dbReference type="Gene3D" id="3.10.450.50">
    <property type="match status" value="1"/>
</dbReference>
<organism evidence="1">
    <name type="scientific">uncultured Quadrisphaera sp</name>
    <dbReference type="NCBI Taxonomy" id="904978"/>
    <lineage>
        <taxon>Bacteria</taxon>
        <taxon>Bacillati</taxon>
        <taxon>Actinomycetota</taxon>
        <taxon>Actinomycetes</taxon>
        <taxon>Kineosporiales</taxon>
        <taxon>Kineosporiaceae</taxon>
        <taxon>Quadrisphaera</taxon>
        <taxon>environmental samples</taxon>
    </lineage>
</organism>
<dbReference type="EMBL" id="CADCUY010000031">
    <property type="protein sequence ID" value="CAA9386457.1"/>
    <property type="molecule type" value="Genomic_DNA"/>
</dbReference>
<evidence type="ECO:0000313" key="1">
    <source>
        <dbReference type="EMBL" id="CAA9386457.1"/>
    </source>
</evidence>
<dbReference type="InterPro" id="IPR032710">
    <property type="entry name" value="NTF2-like_dom_sf"/>
</dbReference>
<dbReference type="PANTHER" id="PTHR38436">
    <property type="entry name" value="POLYKETIDE CYCLASE SNOAL-LIKE DOMAIN"/>
    <property type="match status" value="1"/>
</dbReference>
<name>A0A6J4NFP9_9ACTN</name>
<dbReference type="SUPFAM" id="SSF54427">
    <property type="entry name" value="NTF2-like"/>
    <property type="match status" value="1"/>
</dbReference>
<protein>
    <recommendedName>
        <fullName evidence="2">Ester cyclase</fullName>
    </recommendedName>
</protein>